<dbReference type="AlphaFoldDB" id="A0A8T0R8L5"/>
<dbReference type="Proteomes" id="UP000823388">
    <property type="component" value="Chromosome 6K"/>
</dbReference>
<protein>
    <submittedName>
        <fullName evidence="1">Uncharacterized protein</fullName>
    </submittedName>
</protein>
<keyword evidence="2" id="KW-1185">Reference proteome</keyword>
<dbReference type="EMBL" id="CM029047">
    <property type="protein sequence ID" value="KAG2582117.1"/>
    <property type="molecule type" value="Genomic_DNA"/>
</dbReference>
<comment type="caution">
    <text evidence="1">The sequence shown here is derived from an EMBL/GenBank/DDBJ whole genome shotgun (WGS) entry which is preliminary data.</text>
</comment>
<proteinExistence type="predicted"/>
<reference evidence="1" key="1">
    <citation type="submission" date="2020-05" db="EMBL/GenBank/DDBJ databases">
        <title>WGS assembly of Panicum virgatum.</title>
        <authorList>
            <person name="Lovell J.T."/>
            <person name="Jenkins J."/>
            <person name="Shu S."/>
            <person name="Juenger T.E."/>
            <person name="Schmutz J."/>
        </authorList>
    </citation>
    <scope>NUCLEOTIDE SEQUENCE</scope>
    <source>
        <strain evidence="1">AP13</strain>
    </source>
</reference>
<gene>
    <name evidence="1" type="ORF">PVAP13_6KG087100</name>
</gene>
<sequence length="36" mass="4305">MNWIGRKMHHCNVTIGLDVLDWRERYLFVSWTGGGR</sequence>
<evidence type="ECO:0000313" key="1">
    <source>
        <dbReference type="EMBL" id="KAG2582117.1"/>
    </source>
</evidence>
<organism evidence="1 2">
    <name type="scientific">Panicum virgatum</name>
    <name type="common">Blackwell switchgrass</name>
    <dbReference type="NCBI Taxonomy" id="38727"/>
    <lineage>
        <taxon>Eukaryota</taxon>
        <taxon>Viridiplantae</taxon>
        <taxon>Streptophyta</taxon>
        <taxon>Embryophyta</taxon>
        <taxon>Tracheophyta</taxon>
        <taxon>Spermatophyta</taxon>
        <taxon>Magnoliopsida</taxon>
        <taxon>Liliopsida</taxon>
        <taxon>Poales</taxon>
        <taxon>Poaceae</taxon>
        <taxon>PACMAD clade</taxon>
        <taxon>Panicoideae</taxon>
        <taxon>Panicodae</taxon>
        <taxon>Paniceae</taxon>
        <taxon>Panicinae</taxon>
        <taxon>Panicum</taxon>
        <taxon>Panicum sect. Hiantes</taxon>
    </lineage>
</organism>
<accession>A0A8T0R8L5</accession>
<name>A0A8T0R8L5_PANVG</name>
<evidence type="ECO:0000313" key="2">
    <source>
        <dbReference type="Proteomes" id="UP000823388"/>
    </source>
</evidence>